<feature type="non-terminal residue" evidence="2">
    <location>
        <position position="48"/>
    </location>
</feature>
<feature type="non-terminal residue" evidence="2">
    <location>
        <position position="1"/>
    </location>
</feature>
<dbReference type="EMBL" id="CADCVS010000047">
    <property type="protein sequence ID" value="CAA9473084.1"/>
    <property type="molecule type" value="Genomic_DNA"/>
</dbReference>
<name>A0A6J4RMP1_9ACTN</name>
<accession>A0A6J4RMP1</accession>
<protein>
    <submittedName>
        <fullName evidence="2">Chaperone protein DnaK</fullName>
    </submittedName>
</protein>
<evidence type="ECO:0000256" key="1">
    <source>
        <dbReference type="SAM" id="MobiDB-lite"/>
    </source>
</evidence>
<reference evidence="2" key="1">
    <citation type="submission" date="2020-02" db="EMBL/GenBank/DDBJ databases">
        <authorList>
            <person name="Meier V. D."/>
        </authorList>
    </citation>
    <scope>NUCLEOTIDE SEQUENCE</scope>
    <source>
        <strain evidence="2">AVDCRST_MAG30</strain>
    </source>
</reference>
<feature type="compositionally biased region" description="Basic and acidic residues" evidence="1">
    <location>
        <begin position="1"/>
        <end position="31"/>
    </location>
</feature>
<evidence type="ECO:0000313" key="2">
    <source>
        <dbReference type="EMBL" id="CAA9473084.1"/>
    </source>
</evidence>
<proteinExistence type="predicted"/>
<feature type="region of interest" description="Disordered" evidence="1">
    <location>
        <begin position="1"/>
        <end position="48"/>
    </location>
</feature>
<gene>
    <name evidence="2" type="ORF">AVDCRST_MAG30-250</name>
</gene>
<dbReference type="AlphaFoldDB" id="A0A6J4RMP1"/>
<feature type="compositionally biased region" description="Basic residues" evidence="1">
    <location>
        <begin position="32"/>
        <end position="48"/>
    </location>
</feature>
<sequence length="48" mass="5730">GKDHRHRPRHDEFVHGRPRGRRADRDRELRGRAHHPLGRRLRPVGRAA</sequence>
<organism evidence="2">
    <name type="scientific">uncultured Solirubrobacteraceae bacterium</name>
    <dbReference type="NCBI Taxonomy" id="1162706"/>
    <lineage>
        <taxon>Bacteria</taxon>
        <taxon>Bacillati</taxon>
        <taxon>Actinomycetota</taxon>
        <taxon>Thermoleophilia</taxon>
        <taxon>Solirubrobacterales</taxon>
        <taxon>Solirubrobacteraceae</taxon>
        <taxon>environmental samples</taxon>
    </lineage>
</organism>